<dbReference type="SUPFAM" id="SSF55073">
    <property type="entry name" value="Nucleotide cyclase"/>
    <property type="match status" value="1"/>
</dbReference>
<comment type="caution">
    <text evidence="6">The sequence shown here is derived from an EMBL/GenBank/DDBJ whole genome shotgun (WGS) entry which is preliminary data.</text>
</comment>
<dbReference type="PANTHER" id="PTHR45138:SF9">
    <property type="entry name" value="DIGUANYLATE CYCLASE DGCM-RELATED"/>
    <property type="match status" value="1"/>
</dbReference>
<gene>
    <name evidence="6" type="ORF">FAZ21_07810</name>
</gene>
<dbReference type="InterPro" id="IPR003660">
    <property type="entry name" value="HAMP_dom"/>
</dbReference>
<dbReference type="InterPro" id="IPR029787">
    <property type="entry name" value="Nucleotide_cyclase"/>
</dbReference>
<dbReference type="AlphaFoldDB" id="A0A4U0PZX1"/>
<proteinExistence type="predicted"/>
<dbReference type="InterPro" id="IPR000160">
    <property type="entry name" value="GGDEF_dom"/>
</dbReference>
<protein>
    <recommendedName>
        <fullName evidence="1">diguanylate cyclase</fullName>
        <ecNumber evidence="1">2.7.7.65</ecNumber>
    </recommendedName>
</protein>
<accession>A0A4U0PZX1</accession>
<dbReference type="InterPro" id="IPR050469">
    <property type="entry name" value="Diguanylate_Cyclase"/>
</dbReference>
<comment type="catalytic activity">
    <reaction evidence="2">
        <text>2 GTP = 3',3'-c-di-GMP + 2 diphosphate</text>
        <dbReference type="Rhea" id="RHEA:24898"/>
        <dbReference type="ChEBI" id="CHEBI:33019"/>
        <dbReference type="ChEBI" id="CHEBI:37565"/>
        <dbReference type="ChEBI" id="CHEBI:58805"/>
        <dbReference type="EC" id="2.7.7.65"/>
    </reaction>
</comment>
<dbReference type="Proteomes" id="UP000310016">
    <property type="component" value="Unassembled WGS sequence"/>
</dbReference>
<dbReference type="PROSITE" id="PS50887">
    <property type="entry name" value="GGDEF"/>
    <property type="match status" value="1"/>
</dbReference>
<evidence type="ECO:0000313" key="7">
    <source>
        <dbReference type="Proteomes" id="UP000310016"/>
    </source>
</evidence>
<dbReference type="PROSITE" id="PS50885">
    <property type="entry name" value="HAMP"/>
    <property type="match status" value="1"/>
</dbReference>
<dbReference type="CDD" id="cd01949">
    <property type="entry name" value="GGDEF"/>
    <property type="match status" value="1"/>
</dbReference>
<dbReference type="RefSeq" id="WP_136772711.1">
    <property type="nucleotide sequence ID" value="NZ_SUMF01000006.1"/>
</dbReference>
<evidence type="ECO:0000256" key="3">
    <source>
        <dbReference type="SAM" id="Coils"/>
    </source>
</evidence>
<dbReference type="FunFam" id="3.30.70.270:FF:000001">
    <property type="entry name" value="Diguanylate cyclase domain protein"/>
    <property type="match status" value="1"/>
</dbReference>
<sequence length="585" mass="65353">MRRLTLDQKFQLCSLVIVLITAALAGQLIYHSYREFRLNQKSLENLSLYHAVLDAANVLAAERGETFRLISDLRVHNYPQRRAVAQARQRSDGELKQIAALIKRHQEDFVVSIQAVDHARRDLTRARELADSVADKPLARRGGTEITQVIDELYYVANDLRPAIIETGMHSVETDRRISYAVVMSRMLGLAREHAGRVGAQLMVPLIKREAIGADRQQRIGNFRERLNDMAEGFKQQMSNYRMQSGLQQAREAMERDYFGEGYRLLDEVLQQGSHSGDRLPSVMAFTERYTHAMRSVEQMQERLIQAAAEQSQQGVVNAKREAVQVLLLCGALIGVLIALLYTSRRRLLLPLLQARHGIIELAEGNLMPLRRPRSGPEVEKLFDALDTLRSSQEKRVQAEQRLSQLTQQLKRQAETDVLTGVHNRRALEDIGEQLLTHAALGDWRVGLVMFDIDHFKKVNDVHGHPVGDLVLKMVAQTVLETCRNEDNVGRFGGEEFIVLVPLADAKAVRAVAEKLRRVIAGASVQLPGGRTLSVTASFGVSLSCARSTWGDLVSEADTALYQAKHSGRNCVVGLEPAENSASAA</sequence>
<name>A0A4U0PZX1_9NEIS</name>
<evidence type="ECO:0000256" key="1">
    <source>
        <dbReference type="ARBA" id="ARBA00012528"/>
    </source>
</evidence>
<keyword evidence="7" id="KW-1185">Reference proteome</keyword>
<dbReference type="Pfam" id="PF00990">
    <property type="entry name" value="GGDEF"/>
    <property type="match status" value="1"/>
</dbReference>
<organism evidence="6 7">
    <name type="scientific">Chitiniphilus eburneus</name>
    <dbReference type="NCBI Taxonomy" id="2571148"/>
    <lineage>
        <taxon>Bacteria</taxon>
        <taxon>Pseudomonadati</taxon>
        <taxon>Pseudomonadota</taxon>
        <taxon>Betaproteobacteria</taxon>
        <taxon>Neisseriales</taxon>
        <taxon>Chitinibacteraceae</taxon>
        <taxon>Chitiniphilus</taxon>
    </lineage>
</organism>
<dbReference type="OrthoDB" id="9813903at2"/>
<dbReference type="Gene3D" id="3.30.70.270">
    <property type="match status" value="1"/>
</dbReference>
<dbReference type="EMBL" id="SUMF01000006">
    <property type="protein sequence ID" value="TJZ74187.1"/>
    <property type="molecule type" value="Genomic_DNA"/>
</dbReference>
<feature type="domain" description="GGDEF" evidence="5">
    <location>
        <begin position="444"/>
        <end position="577"/>
    </location>
</feature>
<dbReference type="GO" id="GO:0052621">
    <property type="term" value="F:diguanylate cyclase activity"/>
    <property type="evidence" value="ECO:0007669"/>
    <property type="project" value="UniProtKB-EC"/>
</dbReference>
<feature type="domain" description="HAMP" evidence="4">
    <location>
        <begin position="346"/>
        <end position="398"/>
    </location>
</feature>
<dbReference type="PANTHER" id="PTHR45138">
    <property type="entry name" value="REGULATORY COMPONENTS OF SENSORY TRANSDUCTION SYSTEM"/>
    <property type="match status" value="1"/>
</dbReference>
<reference evidence="6 7" key="1">
    <citation type="submission" date="2019-04" db="EMBL/GenBank/DDBJ databases">
        <title>Chitiniphilus eburnea sp. nov., a novel chitinolytic bacterium isolated from aquaculture sludge.</title>
        <authorList>
            <person name="Sheng M."/>
        </authorList>
    </citation>
    <scope>NUCLEOTIDE SEQUENCE [LARGE SCALE GENOMIC DNA]</scope>
    <source>
        <strain evidence="6 7">HX-2-15</strain>
    </source>
</reference>
<dbReference type="SMART" id="SM00267">
    <property type="entry name" value="GGDEF"/>
    <property type="match status" value="1"/>
</dbReference>
<dbReference type="InterPro" id="IPR043128">
    <property type="entry name" value="Rev_trsase/Diguanyl_cyclase"/>
</dbReference>
<evidence type="ECO:0000313" key="6">
    <source>
        <dbReference type="EMBL" id="TJZ74187.1"/>
    </source>
</evidence>
<evidence type="ECO:0000259" key="4">
    <source>
        <dbReference type="PROSITE" id="PS50885"/>
    </source>
</evidence>
<dbReference type="EC" id="2.7.7.65" evidence="1"/>
<dbReference type="GO" id="GO:0016020">
    <property type="term" value="C:membrane"/>
    <property type="evidence" value="ECO:0007669"/>
    <property type="project" value="InterPro"/>
</dbReference>
<feature type="coiled-coil region" evidence="3">
    <location>
        <begin position="389"/>
        <end position="416"/>
    </location>
</feature>
<evidence type="ECO:0000256" key="2">
    <source>
        <dbReference type="ARBA" id="ARBA00034247"/>
    </source>
</evidence>
<dbReference type="GO" id="GO:0007165">
    <property type="term" value="P:signal transduction"/>
    <property type="evidence" value="ECO:0007669"/>
    <property type="project" value="InterPro"/>
</dbReference>
<keyword evidence="3" id="KW-0175">Coiled coil</keyword>
<dbReference type="NCBIfam" id="TIGR00254">
    <property type="entry name" value="GGDEF"/>
    <property type="match status" value="1"/>
</dbReference>
<evidence type="ECO:0000259" key="5">
    <source>
        <dbReference type="PROSITE" id="PS50887"/>
    </source>
</evidence>